<feature type="binding site" evidence="7">
    <location>
        <position position="81"/>
    </location>
    <ligand>
        <name>Zn(2+)</name>
        <dbReference type="ChEBI" id="CHEBI:29105"/>
    </ligand>
</feature>
<protein>
    <submittedName>
        <fullName evidence="9">Ferric uptake regulator, Fur family</fullName>
    </submittedName>
</protein>
<dbReference type="GO" id="GO:1900376">
    <property type="term" value="P:regulation of secondary metabolite biosynthetic process"/>
    <property type="evidence" value="ECO:0007669"/>
    <property type="project" value="TreeGrafter"/>
</dbReference>
<proteinExistence type="inferred from homology"/>
<dbReference type="Gene3D" id="1.10.10.10">
    <property type="entry name" value="Winged helix-like DNA-binding domain superfamily/Winged helix DNA-binding domain"/>
    <property type="match status" value="1"/>
</dbReference>
<keyword evidence="2" id="KW-0678">Repressor</keyword>
<comment type="cofactor">
    <cofactor evidence="7">
        <name>Zn(2+)</name>
        <dbReference type="ChEBI" id="CHEBI:29105"/>
    </cofactor>
    <text evidence="7">Binds 1 zinc ion per subunit.</text>
</comment>
<evidence type="ECO:0000256" key="8">
    <source>
        <dbReference type="PIRSR" id="PIRSR602481-2"/>
    </source>
</evidence>
<dbReference type="Proteomes" id="UP000004508">
    <property type="component" value="Unassembled WGS sequence"/>
</dbReference>
<keyword evidence="7" id="KW-0479">Metal-binding</keyword>
<evidence type="ECO:0000256" key="7">
    <source>
        <dbReference type="PIRSR" id="PIRSR602481-1"/>
    </source>
</evidence>
<accession>D6U1W3</accession>
<dbReference type="STRING" id="485913.Krac_1478"/>
<dbReference type="eggNOG" id="COG0735">
    <property type="taxonomic scope" value="Bacteria"/>
</dbReference>
<comment type="similarity">
    <text evidence="1">Belongs to the Fur family.</text>
</comment>
<evidence type="ECO:0000256" key="4">
    <source>
        <dbReference type="ARBA" id="ARBA00023015"/>
    </source>
</evidence>
<feature type="binding site" evidence="7">
    <location>
        <position position="126"/>
    </location>
    <ligand>
        <name>Zn(2+)</name>
        <dbReference type="ChEBI" id="CHEBI:29105"/>
    </ligand>
</feature>
<keyword evidence="10" id="KW-1185">Reference proteome</keyword>
<keyword evidence="8" id="KW-0408">Iron</keyword>
<evidence type="ECO:0000256" key="5">
    <source>
        <dbReference type="ARBA" id="ARBA00023125"/>
    </source>
</evidence>
<dbReference type="InterPro" id="IPR036390">
    <property type="entry name" value="WH_DNA-bd_sf"/>
</dbReference>
<keyword evidence="4" id="KW-0805">Transcription regulation</keyword>
<dbReference type="CDD" id="cd07153">
    <property type="entry name" value="Fur_like"/>
    <property type="match status" value="1"/>
</dbReference>
<dbReference type="RefSeq" id="WP_007917867.1">
    <property type="nucleotide sequence ID" value="NZ_ADVG01000004.1"/>
</dbReference>
<dbReference type="InParanoid" id="D6U1W3"/>
<dbReference type="GO" id="GO:0045892">
    <property type="term" value="P:negative regulation of DNA-templated transcription"/>
    <property type="evidence" value="ECO:0007669"/>
    <property type="project" value="TreeGrafter"/>
</dbReference>
<evidence type="ECO:0000256" key="3">
    <source>
        <dbReference type="ARBA" id="ARBA00022833"/>
    </source>
</evidence>
<feature type="binding site" evidence="8">
    <location>
        <position position="77"/>
    </location>
    <ligand>
        <name>Fe cation</name>
        <dbReference type="ChEBI" id="CHEBI:24875"/>
    </ligand>
</feature>
<keyword evidence="6" id="KW-0804">Transcription</keyword>
<dbReference type="GO" id="GO:0003700">
    <property type="term" value="F:DNA-binding transcription factor activity"/>
    <property type="evidence" value="ECO:0007669"/>
    <property type="project" value="InterPro"/>
</dbReference>
<keyword evidence="5" id="KW-0238">DNA-binding</keyword>
<evidence type="ECO:0000256" key="2">
    <source>
        <dbReference type="ARBA" id="ARBA00022491"/>
    </source>
</evidence>
<dbReference type="InterPro" id="IPR036388">
    <property type="entry name" value="WH-like_DNA-bd_sf"/>
</dbReference>
<sequence length="138" mass="15436">MKKTLTVNAQAVLEAVRNAPYHPTALEVYEIVRQEQPHIGLASIYRILRSLVEQGYIRELHQGDESSQYDGHIARHDHAICRVCGKLVDIPVDVAFSSQALQEAAFTVGMVLETHEVRLYGCCLSCQAAQEDKKTTKD</sequence>
<dbReference type="SUPFAM" id="SSF46785">
    <property type="entry name" value="Winged helix' DNA-binding domain"/>
    <property type="match status" value="1"/>
</dbReference>
<dbReference type="EMBL" id="ADVG01000004">
    <property type="protein sequence ID" value="EFH80847.1"/>
    <property type="molecule type" value="Genomic_DNA"/>
</dbReference>
<organism evidence="9 10">
    <name type="scientific">Ktedonobacter racemifer DSM 44963</name>
    <dbReference type="NCBI Taxonomy" id="485913"/>
    <lineage>
        <taxon>Bacteria</taxon>
        <taxon>Bacillati</taxon>
        <taxon>Chloroflexota</taxon>
        <taxon>Ktedonobacteria</taxon>
        <taxon>Ktedonobacterales</taxon>
        <taxon>Ktedonobacteraceae</taxon>
        <taxon>Ktedonobacter</taxon>
    </lineage>
</organism>
<dbReference type="GO" id="GO:0008270">
    <property type="term" value="F:zinc ion binding"/>
    <property type="evidence" value="ECO:0007669"/>
    <property type="project" value="TreeGrafter"/>
</dbReference>
<feature type="binding site" evidence="8">
    <location>
        <position position="115"/>
    </location>
    <ligand>
        <name>Fe cation</name>
        <dbReference type="ChEBI" id="CHEBI:24875"/>
    </ligand>
</feature>
<feature type="binding site" evidence="7">
    <location>
        <position position="84"/>
    </location>
    <ligand>
        <name>Zn(2+)</name>
        <dbReference type="ChEBI" id="CHEBI:29105"/>
    </ligand>
</feature>
<dbReference type="GO" id="GO:0000976">
    <property type="term" value="F:transcription cis-regulatory region binding"/>
    <property type="evidence" value="ECO:0007669"/>
    <property type="project" value="TreeGrafter"/>
</dbReference>
<dbReference type="PANTHER" id="PTHR33202:SF7">
    <property type="entry name" value="FERRIC UPTAKE REGULATION PROTEIN"/>
    <property type="match status" value="1"/>
</dbReference>
<dbReference type="PANTHER" id="PTHR33202">
    <property type="entry name" value="ZINC UPTAKE REGULATION PROTEIN"/>
    <property type="match status" value="1"/>
</dbReference>
<gene>
    <name evidence="9" type="ORF">Krac_1478</name>
</gene>
<reference evidence="9 10" key="1">
    <citation type="journal article" date="2011" name="Stand. Genomic Sci.">
        <title>Non-contiguous finished genome sequence and contextual data of the filamentous soil bacterium Ktedonobacter racemifer type strain (SOSP1-21).</title>
        <authorList>
            <person name="Chang Y.J."/>
            <person name="Land M."/>
            <person name="Hauser L."/>
            <person name="Chertkov O."/>
            <person name="Del Rio T.G."/>
            <person name="Nolan M."/>
            <person name="Copeland A."/>
            <person name="Tice H."/>
            <person name="Cheng J.F."/>
            <person name="Lucas S."/>
            <person name="Han C."/>
            <person name="Goodwin L."/>
            <person name="Pitluck S."/>
            <person name="Ivanova N."/>
            <person name="Ovchinikova G."/>
            <person name="Pati A."/>
            <person name="Chen A."/>
            <person name="Palaniappan K."/>
            <person name="Mavromatis K."/>
            <person name="Liolios K."/>
            <person name="Brettin T."/>
            <person name="Fiebig A."/>
            <person name="Rohde M."/>
            <person name="Abt B."/>
            <person name="Goker M."/>
            <person name="Detter J.C."/>
            <person name="Woyke T."/>
            <person name="Bristow J."/>
            <person name="Eisen J.A."/>
            <person name="Markowitz V."/>
            <person name="Hugenholtz P."/>
            <person name="Kyrpides N.C."/>
            <person name="Klenk H.P."/>
            <person name="Lapidus A."/>
        </authorList>
    </citation>
    <scope>NUCLEOTIDE SEQUENCE [LARGE SCALE GENOMIC DNA]</scope>
    <source>
        <strain evidence="10">DSM 44963</strain>
    </source>
</reference>
<dbReference type="OrthoDB" id="8659436at2"/>
<comment type="caution">
    <text evidence="9">The sequence shown here is derived from an EMBL/GenBank/DDBJ whole genome shotgun (WGS) entry which is preliminary data.</text>
</comment>
<dbReference type="InterPro" id="IPR002481">
    <property type="entry name" value="FUR"/>
</dbReference>
<evidence type="ECO:0000313" key="10">
    <source>
        <dbReference type="Proteomes" id="UP000004508"/>
    </source>
</evidence>
<feature type="binding site" evidence="7">
    <location>
        <position position="123"/>
    </location>
    <ligand>
        <name>Zn(2+)</name>
        <dbReference type="ChEBI" id="CHEBI:29105"/>
    </ligand>
</feature>
<evidence type="ECO:0000256" key="1">
    <source>
        <dbReference type="ARBA" id="ARBA00007957"/>
    </source>
</evidence>
<dbReference type="InterPro" id="IPR043135">
    <property type="entry name" value="Fur_C"/>
</dbReference>
<dbReference type="Pfam" id="PF01475">
    <property type="entry name" value="FUR"/>
    <property type="match status" value="1"/>
</dbReference>
<dbReference type="Gene3D" id="3.30.1490.190">
    <property type="match status" value="1"/>
</dbReference>
<name>D6U1W3_KTERA</name>
<dbReference type="FunCoup" id="D6U1W3">
    <property type="interactions" value="361"/>
</dbReference>
<evidence type="ECO:0000313" key="9">
    <source>
        <dbReference type="EMBL" id="EFH80847.1"/>
    </source>
</evidence>
<dbReference type="AlphaFoldDB" id="D6U1W3"/>
<keyword evidence="3 7" id="KW-0862">Zinc</keyword>
<comment type="cofactor">
    <cofactor evidence="8">
        <name>Mn(2+)</name>
        <dbReference type="ChEBI" id="CHEBI:29035"/>
    </cofactor>
    <cofactor evidence="8">
        <name>Fe(2+)</name>
        <dbReference type="ChEBI" id="CHEBI:29033"/>
    </cofactor>
    <text evidence="8">Binds 1 Mn(2+) or Fe(2+) ion per subunit.</text>
</comment>
<evidence type="ECO:0000256" key="6">
    <source>
        <dbReference type="ARBA" id="ARBA00023163"/>
    </source>
</evidence>